<dbReference type="AlphaFoldDB" id="A0A2P2LF89"/>
<evidence type="ECO:0000256" key="1">
    <source>
        <dbReference type="SAM" id="Phobius"/>
    </source>
</evidence>
<proteinExistence type="predicted"/>
<reference evidence="2" key="1">
    <citation type="submission" date="2018-02" db="EMBL/GenBank/DDBJ databases">
        <title>Rhizophora mucronata_Transcriptome.</title>
        <authorList>
            <person name="Meera S.P."/>
            <person name="Sreeshan A."/>
            <person name="Augustine A."/>
        </authorList>
    </citation>
    <scope>NUCLEOTIDE SEQUENCE</scope>
    <source>
        <tissue evidence="2">Leaf</tissue>
    </source>
</reference>
<keyword evidence="1" id="KW-0812">Transmembrane</keyword>
<protein>
    <submittedName>
        <fullName evidence="2">Phospholipid-transporting ATPase 2</fullName>
    </submittedName>
</protein>
<dbReference type="EMBL" id="GGEC01036135">
    <property type="protein sequence ID" value="MBX16619.1"/>
    <property type="molecule type" value="Transcribed_RNA"/>
</dbReference>
<keyword evidence="1" id="KW-0472">Membrane</keyword>
<name>A0A2P2LF89_RHIMU</name>
<evidence type="ECO:0000313" key="2">
    <source>
        <dbReference type="EMBL" id="MBX16619.1"/>
    </source>
</evidence>
<feature type="transmembrane region" description="Helical" evidence="1">
    <location>
        <begin position="15"/>
        <end position="36"/>
    </location>
</feature>
<organism evidence="2">
    <name type="scientific">Rhizophora mucronata</name>
    <name type="common">Asiatic mangrove</name>
    <dbReference type="NCBI Taxonomy" id="61149"/>
    <lineage>
        <taxon>Eukaryota</taxon>
        <taxon>Viridiplantae</taxon>
        <taxon>Streptophyta</taxon>
        <taxon>Embryophyta</taxon>
        <taxon>Tracheophyta</taxon>
        <taxon>Spermatophyta</taxon>
        <taxon>Magnoliopsida</taxon>
        <taxon>eudicotyledons</taxon>
        <taxon>Gunneridae</taxon>
        <taxon>Pentapetalae</taxon>
        <taxon>rosids</taxon>
        <taxon>fabids</taxon>
        <taxon>Malpighiales</taxon>
        <taxon>Rhizophoraceae</taxon>
        <taxon>Rhizophora</taxon>
    </lineage>
</organism>
<accession>A0A2P2LF89</accession>
<sequence length="64" mass="7225">MSPHYKEGNSSVPNLNFALSSFFFFHLGLVFWGLCFPQRPFGSLVSAEQRRNDPVRASALPRVP</sequence>
<keyword evidence="1" id="KW-1133">Transmembrane helix</keyword>